<dbReference type="InterPro" id="IPR001789">
    <property type="entry name" value="Sig_transdc_resp-reg_receiver"/>
</dbReference>
<gene>
    <name evidence="7" type="ORF">GCM10008018_17700</name>
</gene>
<keyword evidence="2" id="KW-0238">DNA-binding</keyword>
<name>A0ABQ2BSG7_9BACL</name>
<dbReference type="Gene3D" id="3.40.50.2300">
    <property type="match status" value="1"/>
</dbReference>
<keyword evidence="3" id="KW-0804">Transcription</keyword>
<keyword evidence="1" id="KW-0805">Transcription regulation</keyword>
<dbReference type="PRINTS" id="PR00032">
    <property type="entry name" value="HTHARAC"/>
</dbReference>
<evidence type="ECO:0000259" key="5">
    <source>
        <dbReference type="PROSITE" id="PS01124"/>
    </source>
</evidence>
<dbReference type="SMART" id="SM00342">
    <property type="entry name" value="HTH_ARAC"/>
    <property type="match status" value="1"/>
</dbReference>
<protein>
    <recommendedName>
        <fullName evidence="9">Response regulator</fullName>
    </recommendedName>
</protein>
<dbReference type="PANTHER" id="PTHR43280">
    <property type="entry name" value="ARAC-FAMILY TRANSCRIPTIONAL REGULATOR"/>
    <property type="match status" value="1"/>
</dbReference>
<dbReference type="RefSeq" id="WP_189010404.1">
    <property type="nucleotide sequence ID" value="NZ_BMHE01000006.1"/>
</dbReference>
<dbReference type="SUPFAM" id="SSF52172">
    <property type="entry name" value="CheY-like"/>
    <property type="match status" value="1"/>
</dbReference>
<dbReference type="SUPFAM" id="SSF46689">
    <property type="entry name" value="Homeodomain-like"/>
    <property type="match status" value="1"/>
</dbReference>
<evidence type="ECO:0000256" key="1">
    <source>
        <dbReference type="ARBA" id="ARBA00023015"/>
    </source>
</evidence>
<dbReference type="InterPro" id="IPR009057">
    <property type="entry name" value="Homeodomain-like_sf"/>
</dbReference>
<feature type="domain" description="Response regulatory" evidence="6">
    <location>
        <begin position="3"/>
        <end position="119"/>
    </location>
</feature>
<keyword evidence="4" id="KW-0597">Phosphoprotein</keyword>
<dbReference type="EMBL" id="BMHE01000006">
    <property type="protein sequence ID" value="GGI46559.1"/>
    <property type="molecule type" value="Genomic_DNA"/>
</dbReference>
<dbReference type="Gene3D" id="1.10.10.60">
    <property type="entry name" value="Homeodomain-like"/>
    <property type="match status" value="2"/>
</dbReference>
<dbReference type="InterPro" id="IPR011006">
    <property type="entry name" value="CheY-like_superfamily"/>
</dbReference>
<evidence type="ECO:0000256" key="4">
    <source>
        <dbReference type="PROSITE-ProRule" id="PRU00169"/>
    </source>
</evidence>
<organism evidence="7 8">
    <name type="scientific">Paenibacillus marchantiophytorum</name>
    <dbReference type="NCBI Taxonomy" id="1619310"/>
    <lineage>
        <taxon>Bacteria</taxon>
        <taxon>Bacillati</taxon>
        <taxon>Bacillota</taxon>
        <taxon>Bacilli</taxon>
        <taxon>Bacillales</taxon>
        <taxon>Paenibacillaceae</taxon>
        <taxon>Paenibacillus</taxon>
    </lineage>
</organism>
<dbReference type="InterPro" id="IPR020449">
    <property type="entry name" value="Tscrpt_reg_AraC-type_HTH"/>
</dbReference>
<evidence type="ECO:0000256" key="3">
    <source>
        <dbReference type="ARBA" id="ARBA00023163"/>
    </source>
</evidence>
<evidence type="ECO:0008006" key="9">
    <source>
        <dbReference type="Google" id="ProtNLM"/>
    </source>
</evidence>
<evidence type="ECO:0000256" key="2">
    <source>
        <dbReference type="ARBA" id="ARBA00023125"/>
    </source>
</evidence>
<dbReference type="Proteomes" id="UP000615455">
    <property type="component" value="Unassembled WGS sequence"/>
</dbReference>
<evidence type="ECO:0000313" key="7">
    <source>
        <dbReference type="EMBL" id="GGI46559.1"/>
    </source>
</evidence>
<dbReference type="Pfam" id="PF12833">
    <property type="entry name" value="HTH_18"/>
    <property type="match status" value="1"/>
</dbReference>
<dbReference type="InterPro" id="IPR018060">
    <property type="entry name" value="HTH_AraC"/>
</dbReference>
<feature type="domain" description="HTH araC/xylS-type" evidence="5">
    <location>
        <begin position="373"/>
        <end position="472"/>
    </location>
</feature>
<evidence type="ECO:0000259" key="6">
    <source>
        <dbReference type="PROSITE" id="PS50110"/>
    </source>
</evidence>
<dbReference type="PROSITE" id="PS01124">
    <property type="entry name" value="HTH_ARAC_FAMILY_2"/>
    <property type="match status" value="1"/>
</dbReference>
<dbReference type="Pfam" id="PF00072">
    <property type="entry name" value="Response_reg"/>
    <property type="match status" value="1"/>
</dbReference>
<evidence type="ECO:0000313" key="8">
    <source>
        <dbReference type="Proteomes" id="UP000615455"/>
    </source>
</evidence>
<proteinExistence type="predicted"/>
<dbReference type="PROSITE" id="PS50110">
    <property type="entry name" value="RESPONSE_REGULATORY"/>
    <property type="match status" value="1"/>
</dbReference>
<dbReference type="SMART" id="SM00448">
    <property type="entry name" value="REC"/>
    <property type="match status" value="1"/>
</dbReference>
<feature type="modified residue" description="4-aspartylphosphate" evidence="4">
    <location>
        <position position="55"/>
    </location>
</feature>
<reference evidence="8" key="1">
    <citation type="journal article" date="2019" name="Int. J. Syst. Evol. Microbiol.">
        <title>The Global Catalogue of Microorganisms (GCM) 10K type strain sequencing project: providing services to taxonomists for standard genome sequencing and annotation.</title>
        <authorList>
            <consortium name="The Broad Institute Genomics Platform"/>
            <consortium name="The Broad Institute Genome Sequencing Center for Infectious Disease"/>
            <person name="Wu L."/>
            <person name="Ma J."/>
        </authorList>
    </citation>
    <scope>NUCLEOTIDE SEQUENCE [LARGE SCALE GENOMIC DNA]</scope>
    <source>
        <strain evidence="8">CGMCC 1.15043</strain>
    </source>
</reference>
<sequence>MYKVLLVDDERFVLESLKGSLDWESNGFTVCGTAENGIEALELIGTLQPDVVFTDIRMPGMSGLEFIKKAKEISACAFVVVSGIAEFSYAQKAITFGVEGYCIKPFDEDEIVSILKKIRERMYKSANKTDCEFEWMLMDKQSDQSLRLMQDKLKKLGFEPDDGFSVCILRGDHSLILSGVVQPHIHFTVGRAKHAIVMGNSHSASLKTWISAKLREHPDWSAGWHSCHALDTLYRSFEKADIASYHYYLDAGTCVHEFQLSNEWRVSDFLRQLTESIEGQDHDKAQLLLDSAWIVMQDSHANIQALIRLYYTVVSSLDSETGISDPSLYAYETFVKQYPNFDILLKKLKIMMNTKASPSTDDAHPVINHTILRNIIDDVDNRFMNATLSIRELSNQYFIHPNYLSQLFKKHLGETFTEYVMKKRIHYAGSLLKNTNLTIKAVGEKSGYSDYFHFTKIFKKMTGVTPSMYRDQLES</sequence>
<keyword evidence="8" id="KW-1185">Reference proteome</keyword>
<comment type="caution">
    <text evidence="7">The sequence shown here is derived from an EMBL/GenBank/DDBJ whole genome shotgun (WGS) entry which is preliminary data.</text>
</comment>
<dbReference type="CDD" id="cd17536">
    <property type="entry name" value="REC_YesN-like"/>
    <property type="match status" value="1"/>
</dbReference>
<accession>A0ABQ2BSG7</accession>
<dbReference type="PANTHER" id="PTHR43280:SF28">
    <property type="entry name" value="HTH-TYPE TRANSCRIPTIONAL ACTIVATOR RHAS"/>
    <property type="match status" value="1"/>
</dbReference>